<sequence length="140" mass="15676">MRRLTGAFRTKSAHRPRLIANICTPPTNNAAVSAATFRSSYDLSAQDDDASIISVGLNRVQRRLHFLDDRKQLQQQGSPSDDDICSETRRTLEFECQQRSSPPQSVSRLSGAKAAYTKWSNGQRNFEPTAVIVHRTSAKR</sequence>
<evidence type="ECO:0000313" key="1">
    <source>
        <dbReference type="Proteomes" id="UP000887566"/>
    </source>
</evidence>
<dbReference type="WBParaSite" id="PSAMB.scaffold1732size28309.g14706.t1">
    <property type="protein sequence ID" value="PSAMB.scaffold1732size28309.g14706.t1"/>
    <property type="gene ID" value="PSAMB.scaffold1732size28309.g14706"/>
</dbReference>
<keyword evidence="1" id="KW-1185">Reference proteome</keyword>
<reference evidence="2" key="1">
    <citation type="submission" date="2022-11" db="UniProtKB">
        <authorList>
            <consortium name="WormBaseParasite"/>
        </authorList>
    </citation>
    <scope>IDENTIFICATION</scope>
</reference>
<evidence type="ECO:0000313" key="2">
    <source>
        <dbReference type="WBParaSite" id="PSAMB.scaffold1732size28309.g14706.t1"/>
    </source>
</evidence>
<dbReference type="Proteomes" id="UP000887566">
    <property type="component" value="Unplaced"/>
</dbReference>
<protein>
    <submittedName>
        <fullName evidence="2">Uncharacterized protein</fullName>
    </submittedName>
</protein>
<proteinExistence type="predicted"/>
<organism evidence="1 2">
    <name type="scientific">Plectus sambesii</name>
    <dbReference type="NCBI Taxonomy" id="2011161"/>
    <lineage>
        <taxon>Eukaryota</taxon>
        <taxon>Metazoa</taxon>
        <taxon>Ecdysozoa</taxon>
        <taxon>Nematoda</taxon>
        <taxon>Chromadorea</taxon>
        <taxon>Plectida</taxon>
        <taxon>Plectina</taxon>
        <taxon>Plectoidea</taxon>
        <taxon>Plectidae</taxon>
        <taxon>Plectus</taxon>
    </lineage>
</organism>
<dbReference type="AlphaFoldDB" id="A0A914VA79"/>
<name>A0A914VA79_9BILA</name>
<accession>A0A914VA79</accession>